<sequence>MKPTSSSLPIPRPARPRPWLPAAACLLAGLLTAAAAHSQGPAIVDDLGNTVALPAPARRVVPLYGAFVDILAGMGLTDRIVARTEADPAPGGKPDLPVIGTHMRPNIERVLAVRPDLVLQMDGRGEARESAARLAGLGIPTTVFAVSDFSTLFSAIDRIGVLCGDETAARNLRQALTNRLLAVKRPDGPPPRVFFEVRSGSLLAAGNASMAAAVIATAGGINAVATKDKIVRLSDEELLRLAPDVCLTQRGPMNPEARPMAERPEYATLPCVQNGRAFVVDEALFSRPGPGSVTAVETLAGLLSGRPS</sequence>
<name>C4XNS3_SOLM1</name>
<dbReference type="Proteomes" id="UP000009071">
    <property type="component" value="Chromosome"/>
</dbReference>
<feature type="signal peptide" evidence="1">
    <location>
        <begin position="1"/>
        <end position="38"/>
    </location>
</feature>
<gene>
    <name evidence="3" type="ordered locus">DMR_15500</name>
</gene>
<proteinExistence type="predicted"/>
<dbReference type="RefSeq" id="WP_015860247.1">
    <property type="nucleotide sequence ID" value="NC_012796.1"/>
</dbReference>
<reference evidence="3 4" key="1">
    <citation type="journal article" date="2009" name="Genome Res.">
        <title>Whole genome sequence of Desulfovibrio magneticus strain RS-1 revealed common gene clusters in magnetotactic bacteria.</title>
        <authorList>
            <person name="Nakazawa H."/>
            <person name="Arakaki A."/>
            <person name="Narita-Yamada S."/>
            <person name="Yashiro I."/>
            <person name="Jinno K."/>
            <person name="Aoki N."/>
            <person name="Tsuruyama A."/>
            <person name="Okamura Y."/>
            <person name="Tanikawa S."/>
            <person name="Fujita N."/>
            <person name="Takeyama H."/>
            <person name="Matsunaga T."/>
        </authorList>
    </citation>
    <scope>NUCLEOTIDE SEQUENCE [LARGE SCALE GENOMIC DNA]</scope>
    <source>
        <strain evidence="4">ATCC 700980 / DSM 13731 / RS-1</strain>
    </source>
</reference>
<dbReference type="KEGG" id="dma:DMR_15500"/>
<dbReference type="PANTHER" id="PTHR30535">
    <property type="entry name" value="VITAMIN B12-BINDING PROTEIN"/>
    <property type="match status" value="1"/>
</dbReference>
<dbReference type="AlphaFoldDB" id="C4XNS3"/>
<dbReference type="PANTHER" id="PTHR30535:SF34">
    <property type="entry name" value="MOLYBDATE-BINDING PROTEIN MOLA"/>
    <property type="match status" value="1"/>
</dbReference>
<feature type="domain" description="Fe/B12 periplasmic-binding" evidence="2">
    <location>
        <begin position="59"/>
        <end position="307"/>
    </location>
</feature>
<dbReference type="Pfam" id="PF01497">
    <property type="entry name" value="Peripla_BP_2"/>
    <property type="match status" value="1"/>
</dbReference>
<evidence type="ECO:0000313" key="4">
    <source>
        <dbReference type="Proteomes" id="UP000009071"/>
    </source>
</evidence>
<keyword evidence="1" id="KW-0732">Signal</keyword>
<keyword evidence="4" id="KW-1185">Reference proteome</keyword>
<evidence type="ECO:0000256" key="1">
    <source>
        <dbReference type="SAM" id="SignalP"/>
    </source>
</evidence>
<dbReference type="STRING" id="573370.DMR_15500"/>
<feature type="chain" id="PRO_5002946000" evidence="1">
    <location>
        <begin position="39"/>
        <end position="308"/>
    </location>
</feature>
<dbReference type="Gene3D" id="3.40.50.1980">
    <property type="entry name" value="Nitrogenase molybdenum iron protein domain"/>
    <property type="match status" value="2"/>
</dbReference>
<dbReference type="eggNOG" id="COG0614">
    <property type="taxonomic scope" value="Bacteria"/>
</dbReference>
<dbReference type="EMBL" id="AP010904">
    <property type="protein sequence ID" value="BAH75041.1"/>
    <property type="molecule type" value="Genomic_DNA"/>
</dbReference>
<organism evidence="3 4">
    <name type="scientific">Solidesulfovibrio magneticus (strain ATCC 700980 / DSM 13731 / RS-1)</name>
    <name type="common">Desulfovibrio magneticus</name>
    <dbReference type="NCBI Taxonomy" id="573370"/>
    <lineage>
        <taxon>Bacteria</taxon>
        <taxon>Pseudomonadati</taxon>
        <taxon>Thermodesulfobacteriota</taxon>
        <taxon>Desulfovibrionia</taxon>
        <taxon>Desulfovibrionales</taxon>
        <taxon>Desulfovibrionaceae</taxon>
        <taxon>Solidesulfovibrio</taxon>
    </lineage>
</organism>
<dbReference type="InterPro" id="IPR050902">
    <property type="entry name" value="ABC_Transporter_SBP"/>
</dbReference>
<evidence type="ECO:0000259" key="2">
    <source>
        <dbReference type="PROSITE" id="PS50983"/>
    </source>
</evidence>
<evidence type="ECO:0000313" key="3">
    <source>
        <dbReference type="EMBL" id="BAH75041.1"/>
    </source>
</evidence>
<dbReference type="SUPFAM" id="SSF53807">
    <property type="entry name" value="Helical backbone' metal receptor"/>
    <property type="match status" value="1"/>
</dbReference>
<protein>
    <submittedName>
        <fullName evidence="3">ABC transporter substrate binding protein</fullName>
    </submittedName>
</protein>
<accession>C4XNS3</accession>
<dbReference type="InterPro" id="IPR002491">
    <property type="entry name" value="ABC_transptr_periplasmic_BD"/>
</dbReference>
<dbReference type="PROSITE" id="PS50983">
    <property type="entry name" value="FE_B12_PBP"/>
    <property type="match status" value="1"/>
</dbReference>
<dbReference type="HOGENOM" id="CLU_038034_2_5_7"/>